<dbReference type="Gene3D" id="4.10.240.10">
    <property type="entry name" value="Zn(2)-C6 fungal-type DNA-binding domain"/>
    <property type="match status" value="1"/>
</dbReference>
<feature type="compositionally biased region" description="Low complexity" evidence="3">
    <location>
        <begin position="711"/>
        <end position="721"/>
    </location>
</feature>
<organism evidence="5 6">
    <name type="scientific">Alternaria panax</name>
    <dbReference type="NCBI Taxonomy" id="48097"/>
    <lineage>
        <taxon>Eukaryota</taxon>
        <taxon>Fungi</taxon>
        <taxon>Dikarya</taxon>
        <taxon>Ascomycota</taxon>
        <taxon>Pezizomycotina</taxon>
        <taxon>Dothideomycetes</taxon>
        <taxon>Pleosporomycetidae</taxon>
        <taxon>Pleosporales</taxon>
        <taxon>Pleosporineae</taxon>
        <taxon>Pleosporaceae</taxon>
        <taxon>Alternaria</taxon>
        <taxon>Alternaria sect. Panax</taxon>
    </lineage>
</organism>
<dbReference type="Proteomes" id="UP001199106">
    <property type="component" value="Unassembled WGS sequence"/>
</dbReference>
<dbReference type="SMART" id="SM00906">
    <property type="entry name" value="Fungal_trans"/>
    <property type="match status" value="1"/>
</dbReference>
<dbReference type="PANTHER" id="PTHR47654">
    <property type="entry name" value="ZN(II)2CYS6 TRANSCRIPTION FACTOR (EUROFUNG)-RELATED"/>
    <property type="match status" value="1"/>
</dbReference>
<name>A0AAD4FA44_9PLEO</name>
<evidence type="ECO:0000313" key="6">
    <source>
        <dbReference type="Proteomes" id="UP001199106"/>
    </source>
</evidence>
<dbReference type="GO" id="GO:0006351">
    <property type="term" value="P:DNA-templated transcription"/>
    <property type="evidence" value="ECO:0007669"/>
    <property type="project" value="InterPro"/>
</dbReference>
<accession>A0AAD4FA44</accession>
<dbReference type="InterPro" id="IPR001138">
    <property type="entry name" value="Zn2Cys6_DnaBD"/>
</dbReference>
<keyword evidence="6" id="KW-1185">Reference proteome</keyword>
<dbReference type="InterPro" id="IPR036864">
    <property type="entry name" value="Zn2-C6_fun-type_DNA-bd_sf"/>
</dbReference>
<feature type="domain" description="Xylanolytic transcriptional activator regulatory" evidence="4">
    <location>
        <begin position="388"/>
        <end position="461"/>
    </location>
</feature>
<feature type="compositionally biased region" description="Low complexity" evidence="3">
    <location>
        <begin position="472"/>
        <end position="488"/>
    </location>
</feature>
<sequence>MPKWPYREYLVMVTRCRLPHDRLEFVAKHVRSVVNESEIKCSGTRPQCDNCDKQKHSCHYDLERKDRLKGAQRKSYALTELLIHVSSQLDDESKKRVEETLASFGDDTPPPPTPALSYGKRARRGSSSHANDDALSNTSVDGGEAHVSASVGSNEDLNFVQEDLLRTDEADNTGYMGRNSHVQWLRALGTKIEQPEDESLDIPYGPPGAEGDAFNQRAEALHERQQHNSNGPTFDNDQFPGYYFYLDKSNIDIDIGDPHVIPSADTAERLLEYYKAVVHSPFPILGDVFEPQLQRFFTRDQDNATSAVCPKWKAVMNLVFAIGARYSHLIGAEWRADDHDHLVYMWRAVHLLQLQSINTLVAQPDQTLIQAFGLLSLYYLTIGHVSRAWYMVGIALRHAQAAGLHLRHEDPSISPKRRKALAQIWWSLYSIECVLTSITGRPRTVSAMDCTVPPPGAKGTEMETPSRETTISSAVSRASESSTGEPTTSTGVDTFYVAYVRLDILMDKILSGLYSAKKSAKSWKAAQKEITSLSDDLETWALHSLSQGPAAATAAKSEHNLSREQLLLYLYYHNAKICINRPCLCRLDLRIKGQSEESIRFNQKTAEACIGAALDITSMLPDPPNPAWYYGNGPWWSAVHIIMQALTVLLLELSLDGIHLTVEKSHITSCIDKLIRWLTSMKSVDAVSESAYNVVARVLNKQSKQEAAHRQVPQPQPTDQHQQQRDTQDMAPDFQQQYQPYSQTLALQQSGAAWPSADPFSNIDVYAQYNTSNAYFNDVSRGEYLNDTNAELTDFSQPLNLFYGNPYEATFDQWEWDAAAFDNLDLGQQQDPSGDQGGHQG</sequence>
<dbReference type="CDD" id="cd12148">
    <property type="entry name" value="fungal_TF_MHR"/>
    <property type="match status" value="1"/>
</dbReference>
<dbReference type="InterPro" id="IPR053230">
    <property type="entry name" value="Trans_reg_galc"/>
</dbReference>
<dbReference type="Pfam" id="PF04082">
    <property type="entry name" value="Fungal_trans"/>
    <property type="match status" value="1"/>
</dbReference>
<keyword evidence="2" id="KW-0539">Nucleus</keyword>
<dbReference type="GO" id="GO:0003677">
    <property type="term" value="F:DNA binding"/>
    <property type="evidence" value="ECO:0007669"/>
    <property type="project" value="InterPro"/>
</dbReference>
<proteinExistence type="predicted"/>
<feature type="compositionally biased region" description="Polar residues" evidence="3">
    <location>
        <begin position="127"/>
        <end position="140"/>
    </location>
</feature>
<evidence type="ECO:0000256" key="2">
    <source>
        <dbReference type="ARBA" id="ARBA00023242"/>
    </source>
</evidence>
<protein>
    <recommendedName>
        <fullName evidence="4">Xylanolytic transcriptional activator regulatory domain-containing protein</fullName>
    </recommendedName>
</protein>
<dbReference type="AlphaFoldDB" id="A0AAD4FA44"/>
<evidence type="ECO:0000256" key="1">
    <source>
        <dbReference type="ARBA" id="ARBA00022723"/>
    </source>
</evidence>
<dbReference type="InterPro" id="IPR007219">
    <property type="entry name" value="XnlR_reg_dom"/>
</dbReference>
<dbReference type="GO" id="GO:0008270">
    <property type="term" value="F:zinc ion binding"/>
    <property type="evidence" value="ECO:0007669"/>
    <property type="project" value="InterPro"/>
</dbReference>
<dbReference type="GO" id="GO:0000981">
    <property type="term" value="F:DNA-binding transcription factor activity, RNA polymerase II-specific"/>
    <property type="evidence" value="ECO:0007669"/>
    <property type="project" value="InterPro"/>
</dbReference>
<comment type="caution">
    <text evidence="5">The sequence shown here is derived from an EMBL/GenBank/DDBJ whole genome shotgun (WGS) entry which is preliminary data.</text>
</comment>
<evidence type="ECO:0000313" key="5">
    <source>
        <dbReference type="EMBL" id="KAG9186158.1"/>
    </source>
</evidence>
<dbReference type="EMBL" id="JAANER010000009">
    <property type="protein sequence ID" value="KAG9186158.1"/>
    <property type="molecule type" value="Genomic_DNA"/>
</dbReference>
<reference evidence="5" key="1">
    <citation type="submission" date="2021-07" db="EMBL/GenBank/DDBJ databases">
        <title>Genome Resource of American Ginseng Black Spot Pathogen Alternaria panax.</title>
        <authorList>
            <person name="Qiu C."/>
            <person name="Wang W."/>
            <person name="Liu Z."/>
        </authorList>
    </citation>
    <scope>NUCLEOTIDE SEQUENCE</scope>
    <source>
        <strain evidence="5">BNCC115425</strain>
    </source>
</reference>
<keyword evidence="1" id="KW-0479">Metal-binding</keyword>
<gene>
    <name evidence="5" type="ORF">G6011_02714</name>
</gene>
<dbReference type="PANTHER" id="PTHR47654:SF5">
    <property type="entry name" value="TRANSCRIPTION FACTOR DOMAIN-CONTAINING PROTEIN"/>
    <property type="match status" value="1"/>
</dbReference>
<evidence type="ECO:0000256" key="3">
    <source>
        <dbReference type="SAM" id="MobiDB-lite"/>
    </source>
</evidence>
<evidence type="ECO:0000259" key="4">
    <source>
        <dbReference type="SMART" id="SM00906"/>
    </source>
</evidence>
<feature type="region of interest" description="Disordered" evidence="3">
    <location>
        <begin position="446"/>
        <end position="488"/>
    </location>
</feature>
<dbReference type="CDD" id="cd00067">
    <property type="entry name" value="GAL4"/>
    <property type="match status" value="1"/>
</dbReference>
<feature type="region of interest" description="Disordered" evidence="3">
    <location>
        <begin position="92"/>
        <end position="154"/>
    </location>
</feature>
<feature type="region of interest" description="Disordered" evidence="3">
    <location>
        <begin position="704"/>
        <end position="729"/>
    </location>
</feature>